<dbReference type="EMBL" id="HG793168">
    <property type="protein sequence ID" value="CRL29307.1"/>
    <property type="molecule type" value="Genomic_DNA"/>
</dbReference>
<protein>
    <submittedName>
        <fullName evidence="2">Str. FM013</fullName>
    </submittedName>
</protein>
<sequence>MSSHRVQSSTRPPEFCPNCASYLTILPRATDSVHGFQNYFTCRACPYICLVSESESCGDESCSDETADDETADDETADDKTTNDEAVNDEAMDDEAVDDEAVDYEAVDDEAVDDEAVDDEALDDEAVDDEAVDDEAVDDEAVDDEAVGDESPVDPLKSYIHTAVQEMQDIQDGRVTALLADIKFPSQAFMSPKQDEGVCLSNIPLGRVVQHMITKVLETNSQKRRYQDFVNNRENIENLLLGSLTMATLAVVQGQLIGPNELIKIGGDPESDPNAGVYLHILLIPGLMYLYTGQADDLSERIRYHNDPAFRRRHPSLHYKIWEWLEETGGLTSVFVKVAGFKQKLRGESDQLLLNLLEMFTACVFQTLRSSDLEFYLPDEVEICWGGRGLNVALPIWQGYTLGEGKKFLHEIGLSKQDFTAALHSQDVLVREWAMEVRDAYQSLRNHPDPRIQEVWVQGFRKFQDAAAKRIYSRRDQEDISSDSDYSLYFFEEGRLSYGRGGGRKWTIELQQKSFKSAQEFLSSGKQVGLYRTGGRGVFVVYYSLYNISLSTVSHLLRGNGDTIPEKSGYIPGKSVFLKPILLARPTPLRYVQRALPNDPASRLIILADIKPGDGTGQFHRLETNSEVAPLKFNRIVDLMEGIWYEESRSLPRRWFQDK</sequence>
<feature type="region of interest" description="Disordered" evidence="1">
    <location>
        <begin position="58"/>
        <end position="155"/>
    </location>
</feature>
<organism evidence="2 3">
    <name type="scientific">Penicillium camemberti (strain FM 013)</name>
    <dbReference type="NCBI Taxonomy" id="1429867"/>
    <lineage>
        <taxon>Eukaryota</taxon>
        <taxon>Fungi</taxon>
        <taxon>Dikarya</taxon>
        <taxon>Ascomycota</taxon>
        <taxon>Pezizomycotina</taxon>
        <taxon>Eurotiomycetes</taxon>
        <taxon>Eurotiomycetidae</taxon>
        <taxon>Eurotiales</taxon>
        <taxon>Aspergillaceae</taxon>
        <taxon>Penicillium</taxon>
    </lineage>
</organism>
<dbReference type="STRING" id="1429867.A0A0G4PSB3"/>
<accession>A0A0G4PSB3</accession>
<feature type="compositionally biased region" description="Acidic residues" evidence="1">
    <location>
        <begin position="86"/>
        <end position="152"/>
    </location>
</feature>
<evidence type="ECO:0000313" key="3">
    <source>
        <dbReference type="Proteomes" id="UP000053732"/>
    </source>
</evidence>
<gene>
    <name evidence="2" type="ORF">PCAMFM013_S035g000002</name>
</gene>
<evidence type="ECO:0000256" key="1">
    <source>
        <dbReference type="SAM" id="MobiDB-lite"/>
    </source>
</evidence>
<keyword evidence="3" id="KW-1185">Reference proteome</keyword>
<dbReference type="Proteomes" id="UP000053732">
    <property type="component" value="Unassembled WGS sequence"/>
</dbReference>
<dbReference type="AlphaFoldDB" id="A0A0G4PSB3"/>
<name>A0A0G4PSB3_PENC3</name>
<feature type="compositionally biased region" description="Acidic residues" evidence="1">
    <location>
        <begin position="58"/>
        <end position="77"/>
    </location>
</feature>
<reference evidence="2 3" key="1">
    <citation type="journal article" date="2014" name="Nat. Commun.">
        <title>Multiple recent horizontal transfers of a large genomic region in cheese making fungi.</title>
        <authorList>
            <person name="Cheeseman K."/>
            <person name="Ropars J."/>
            <person name="Renault P."/>
            <person name="Dupont J."/>
            <person name="Gouzy J."/>
            <person name="Branca A."/>
            <person name="Abraham A.L."/>
            <person name="Ceppi M."/>
            <person name="Conseiller E."/>
            <person name="Debuchy R."/>
            <person name="Malagnac F."/>
            <person name="Goarin A."/>
            <person name="Silar P."/>
            <person name="Lacoste S."/>
            <person name="Sallet E."/>
            <person name="Bensimon A."/>
            <person name="Giraud T."/>
            <person name="Brygoo Y."/>
        </authorList>
    </citation>
    <scope>NUCLEOTIDE SEQUENCE [LARGE SCALE GENOMIC DNA]</scope>
    <source>
        <strain evidence="3">FM 013</strain>
    </source>
</reference>
<proteinExistence type="predicted"/>
<evidence type="ECO:0000313" key="2">
    <source>
        <dbReference type="EMBL" id="CRL29307.1"/>
    </source>
</evidence>